<protein>
    <recommendedName>
        <fullName evidence="3">Beta-lactamase-inhibitor-like, PepSY-like</fullName>
    </recommendedName>
</protein>
<evidence type="ECO:0000313" key="1">
    <source>
        <dbReference type="EMBL" id="MFD2914568.1"/>
    </source>
</evidence>
<accession>A0ABW5ZRA5</accession>
<evidence type="ECO:0008006" key="3">
    <source>
        <dbReference type="Google" id="ProtNLM"/>
    </source>
</evidence>
<dbReference type="EMBL" id="JBHUOS010000001">
    <property type="protein sequence ID" value="MFD2914568.1"/>
    <property type="molecule type" value="Genomic_DNA"/>
</dbReference>
<name>A0ABW5ZRA5_9FLAO</name>
<sequence length="184" mass="21330">MKKIILGLILIGLAMQSYGQDVLFQAKIKKEKVPVVIIEAIDTDFGDFEMVEFYAIPIEFIDEEVYINRNIDSDEDYDTYQVILKGKNSKIVSTYNKEGKLLSSVEHLKNTEPTLEVRNAMAKAFPGWIITKDHYKMNYYSGKQKKERYKLIITKGKEKKVVFMDGKGEILKVHQKLNLELKKN</sequence>
<dbReference type="RefSeq" id="WP_194507749.1">
    <property type="nucleotide sequence ID" value="NZ_JADILU010000003.1"/>
</dbReference>
<gene>
    <name evidence="1" type="ORF">ACFS29_02875</name>
</gene>
<comment type="caution">
    <text evidence="1">The sequence shown here is derived from an EMBL/GenBank/DDBJ whole genome shotgun (WGS) entry which is preliminary data.</text>
</comment>
<reference evidence="2" key="1">
    <citation type="journal article" date="2019" name="Int. J. Syst. Evol. Microbiol.">
        <title>The Global Catalogue of Microorganisms (GCM) 10K type strain sequencing project: providing services to taxonomists for standard genome sequencing and annotation.</title>
        <authorList>
            <consortium name="The Broad Institute Genomics Platform"/>
            <consortium name="The Broad Institute Genome Sequencing Center for Infectious Disease"/>
            <person name="Wu L."/>
            <person name="Ma J."/>
        </authorList>
    </citation>
    <scope>NUCLEOTIDE SEQUENCE [LARGE SCALE GENOMIC DNA]</scope>
    <source>
        <strain evidence="2">KCTC 32514</strain>
    </source>
</reference>
<proteinExistence type="predicted"/>
<keyword evidence="2" id="KW-1185">Reference proteome</keyword>
<organism evidence="1 2">
    <name type="scientific">Psychroserpens luteus</name>
    <dbReference type="NCBI Taxonomy" id="1434066"/>
    <lineage>
        <taxon>Bacteria</taxon>
        <taxon>Pseudomonadati</taxon>
        <taxon>Bacteroidota</taxon>
        <taxon>Flavobacteriia</taxon>
        <taxon>Flavobacteriales</taxon>
        <taxon>Flavobacteriaceae</taxon>
        <taxon>Psychroserpens</taxon>
    </lineage>
</organism>
<dbReference type="Proteomes" id="UP001597548">
    <property type="component" value="Unassembled WGS sequence"/>
</dbReference>
<evidence type="ECO:0000313" key="2">
    <source>
        <dbReference type="Proteomes" id="UP001597548"/>
    </source>
</evidence>